<reference evidence="1 2" key="1">
    <citation type="submission" date="2014-03" db="EMBL/GenBank/DDBJ databases">
        <title>Genome of Haematobacter massiliensis CCUG 47968.</title>
        <authorList>
            <person name="Wang D."/>
            <person name="Wang G."/>
        </authorList>
    </citation>
    <scope>NUCLEOTIDE SEQUENCE [LARGE SCALE GENOMIC DNA]</scope>
    <source>
        <strain evidence="1 2">CCUG 47968</strain>
    </source>
</reference>
<accession>A0A086Y733</accession>
<proteinExistence type="predicted"/>
<keyword evidence="2" id="KW-1185">Reference proteome</keyword>
<dbReference type="InterPro" id="IPR008928">
    <property type="entry name" value="6-hairpin_glycosidase_sf"/>
</dbReference>
<dbReference type="Gene3D" id="1.50.10.100">
    <property type="entry name" value="Chondroitin AC/alginate lyase"/>
    <property type="match status" value="1"/>
</dbReference>
<dbReference type="SUPFAM" id="SSF48208">
    <property type="entry name" value="Six-hairpin glycosidases"/>
    <property type="match status" value="1"/>
</dbReference>
<comment type="caution">
    <text evidence="1">The sequence shown here is derived from an EMBL/GenBank/DDBJ whole genome shotgun (WGS) entry which is preliminary data.</text>
</comment>
<sequence length="166" mass="18777">MIELVEGLRQKANSHGVEMPLRIAQAGLMTRESINTDDMKKIRNAYRAWMDLAEEKALIGLSSWHMYYFTSALENVGRIDSDTKNLQMASLSYKRIAKTQSQSKNALLFLSLFGDARSLAAIYRLTGEESYRDAAQAAIDAIIQVFPENEMQETHKATLNQLRAML</sequence>
<name>A0A086Y733_9RHOB</name>
<dbReference type="GO" id="GO:0005975">
    <property type="term" value="P:carbohydrate metabolic process"/>
    <property type="evidence" value="ECO:0007669"/>
    <property type="project" value="InterPro"/>
</dbReference>
<dbReference type="Proteomes" id="UP000028826">
    <property type="component" value="Unassembled WGS sequence"/>
</dbReference>
<evidence type="ECO:0000313" key="1">
    <source>
        <dbReference type="EMBL" id="KFI30083.1"/>
    </source>
</evidence>
<dbReference type="InterPro" id="IPR008929">
    <property type="entry name" value="Chondroitin_lyas"/>
</dbReference>
<protein>
    <submittedName>
        <fullName evidence="1">Uncharacterized protein</fullName>
    </submittedName>
</protein>
<gene>
    <name evidence="1" type="ORF">CN97_14565</name>
</gene>
<evidence type="ECO:0000313" key="2">
    <source>
        <dbReference type="Proteomes" id="UP000028826"/>
    </source>
</evidence>
<dbReference type="AlphaFoldDB" id="A0A086Y733"/>
<organism evidence="1 2">
    <name type="scientific">Haematobacter massiliensis</name>
    <dbReference type="NCBI Taxonomy" id="195105"/>
    <lineage>
        <taxon>Bacteria</taxon>
        <taxon>Pseudomonadati</taxon>
        <taxon>Pseudomonadota</taxon>
        <taxon>Alphaproteobacteria</taxon>
        <taxon>Rhodobacterales</taxon>
        <taxon>Paracoccaceae</taxon>
        <taxon>Haematobacter</taxon>
    </lineage>
</organism>
<dbReference type="EMBL" id="JGYG01000004">
    <property type="protein sequence ID" value="KFI30083.1"/>
    <property type="molecule type" value="Genomic_DNA"/>
</dbReference>